<evidence type="ECO:0000256" key="5">
    <source>
        <dbReference type="ARBA" id="ARBA00022723"/>
    </source>
</evidence>
<protein>
    <recommendedName>
        <fullName evidence="3">ribonuclease H</fullName>
        <ecNumber evidence="3">3.1.26.4</ecNumber>
    </recommendedName>
</protein>
<dbReference type="Gene3D" id="3.30.420.10">
    <property type="entry name" value="Ribonuclease H-like superfamily/Ribonuclease H"/>
    <property type="match status" value="1"/>
</dbReference>
<dbReference type="Proteomes" id="UP000053660">
    <property type="component" value="Unassembled WGS sequence"/>
</dbReference>
<dbReference type="GO" id="GO:0043137">
    <property type="term" value="P:DNA replication, removal of RNA primer"/>
    <property type="evidence" value="ECO:0007669"/>
    <property type="project" value="TreeGrafter"/>
</dbReference>
<dbReference type="PROSITE" id="PS50879">
    <property type="entry name" value="RNASE_H_1"/>
    <property type="match status" value="1"/>
</dbReference>
<reference evidence="9 10" key="1">
    <citation type="submission" date="2014-03" db="EMBL/GenBank/DDBJ databases">
        <title>Draft genome of the hookworm Oesophagostomum dentatum.</title>
        <authorList>
            <person name="Mitreva M."/>
        </authorList>
    </citation>
    <scope>NUCLEOTIDE SEQUENCE [LARGE SCALE GENOMIC DNA]</scope>
    <source>
        <strain evidence="9 10">OD-Hann</strain>
    </source>
</reference>
<proteinExistence type="inferred from homology"/>
<keyword evidence="4" id="KW-0540">Nuclease</keyword>
<accession>A0A0B1SZP1</accession>
<keyword evidence="5" id="KW-0479">Metal-binding</keyword>
<dbReference type="InterPro" id="IPR050092">
    <property type="entry name" value="RNase_H"/>
</dbReference>
<evidence type="ECO:0000313" key="9">
    <source>
        <dbReference type="EMBL" id="KHJ90464.1"/>
    </source>
</evidence>
<dbReference type="GO" id="GO:0046872">
    <property type="term" value="F:metal ion binding"/>
    <property type="evidence" value="ECO:0007669"/>
    <property type="project" value="UniProtKB-KW"/>
</dbReference>
<dbReference type="SUPFAM" id="SSF53098">
    <property type="entry name" value="Ribonuclease H-like"/>
    <property type="match status" value="1"/>
</dbReference>
<evidence type="ECO:0000256" key="3">
    <source>
        <dbReference type="ARBA" id="ARBA00012180"/>
    </source>
</evidence>
<evidence type="ECO:0000313" key="10">
    <source>
        <dbReference type="Proteomes" id="UP000053660"/>
    </source>
</evidence>
<evidence type="ECO:0000256" key="4">
    <source>
        <dbReference type="ARBA" id="ARBA00022722"/>
    </source>
</evidence>
<comment type="similarity">
    <text evidence="2">Belongs to the RNase H family.</text>
</comment>
<dbReference type="OrthoDB" id="90239at2759"/>
<dbReference type="Pfam" id="PF00075">
    <property type="entry name" value="RNase_H"/>
    <property type="match status" value="1"/>
</dbReference>
<evidence type="ECO:0000256" key="2">
    <source>
        <dbReference type="ARBA" id="ARBA00005300"/>
    </source>
</evidence>
<evidence type="ECO:0000256" key="1">
    <source>
        <dbReference type="ARBA" id="ARBA00000077"/>
    </source>
</evidence>
<keyword evidence="7" id="KW-0378">Hydrolase</keyword>
<dbReference type="GO" id="GO:0004523">
    <property type="term" value="F:RNA-DNA hybrid ribonuclease activity"/>
    <property type="evidence" value="ECO:0007669"/>
    <property type="project" value="UniProtKB-EC"/>
</dbReference>
<keyword evidence="10" id="KW-1185">Reference proteome</keyword>
<gene>
    <name evidence="9" type="ORF">OESDEN_09691</name>
</gene>
<evidence type="ECO:0000256" key="7">
    <source>
        <dbReference type="ARBA" id="ARBA00022801"/>
    </source>
</evidence>
<dbReference type="AlphaFoldDB" id="A0A0B1SZP1"/>
<dbReference type="PANTHER" id="PTHR10642:SF26">
    <property type="entry name" value="RIBONUCLEASE H1"/>
    <property type="match status" value="1"/>
</dbReference>
<feature type="domain" description="RNase H type-1" evidence="8">
    <location>
        <begin position="1"/>
        <end position="81"/>
    </location>
</feature>
<dbReference type="PANTHER" id="PTHR10642">
    <property type="entry name" value="RIBONUCLEASE H1"/>
    <property type="match status" value="1"/>
</dbReference>
<organism evidence="9 10">
    <name type="scientific">Oesophagostomum dentatum</name>
    <name type="common">Nodular worm</name>
    <dbReference type="NCBI Taxonomy" id="61180"/>
    <lineage>
        <taxon>Eukaryota</taxon>
        <taxon>Metazoa</taxon>
        <taxon>Ecdysozoa</taxon>
        <taxon>Nematoda</taxon>
        <taxon>Chromadorea</taxon>
        <taxon>Rhabditida</taxon>
        <taxon>Rhabditina</taxon>
        <taxon>Rhabditomorpha</taxon>
        <taxon>Strongyloidea</taxon>
        <taxon>Strongylidae</taxon>
        <taxon>Oesophagostomum</taxon>
    </lineage>
</organism>
<dbReference type="InterPro" id="IPR012337">
    <property type="entry name" value="RNaseH-like_sf"/>
</dbReference>
<dbReference type="InterPro" id="IPR002156">
    <property type="entry name" value="RNaseH_domain"/>
</dbReference>
<name>A0A0B1SZP1_OESDE</name>
<evidence type="ECO:0000259" key="8">
    <source>
        <dbReference type="PROSITE" id="PS50879"/>
    </source>
</evidence>
<dbReference type="InterPro" id="IPR036397">
    <property type="entry name" value="RNaseH_sf"/>
</dbReference>
<keyword evidence="6" id="KW-0255">Endonuclease</keyword>
<evidence type="ECO:0000256" key="6">
    <source>
        <dbReference type="ARBA" id="ARBA00022759"/>
    </source>
</evidence>
<dbReference type="GO" id="GO:0003676">
    <property type="term" value="F:nucleic acid binding"/>
    <property type="evidence" value="ECO:0007669"/>
    <property type="project" value="InterPro"/>
</dbReference>
<dbReference type="EMBL" id="KN552991">
    <property type="protein sequence ID" value="KHJ90464.1"/>
    <property type="molecule type" value="Genomic_DNA"/>
</dbReference>
<sequence length="88" mass="9952">MSAIVIRSDSQLLIKSMDFYMDNWKKNSWKTASGQDVKNQDLLRSIDESVGKIHVKFEYVPGHSGEAGNEEADRLARCGAQMYINDRG</sequence>
<dbReference type="EC" id="3.1.26.4" evidence="3"/>
<comment type="catalytic activity">
    <reaction evidence="1">
        <text>Endonucleolytic cleavage to 5'-phosphomonoester.</text>
        <dbReference type="EC" id="3.1.26.4"/>
    </reaction>
</comment>